<proteinExistence type="predicted"/>
<sequence length="238" mass="26678">MTKLSLFQQMPPSELFLQNGPFPAKGQPSFRTRMMMMMSTSSRGSSFDIDSIVPQLSHERHAKPSDASCENRSSFDSSIVAFCVAWKRLWRNIIAKRTRLRIRAEGIFCRVIKFLVCSVTLGLFAKTIKVSGTNAVGYPSFIQSRKMWNTGVKKEKRENRNEKTPGVTGEFLWSRPGFSIPFASSPCSAITRLITTLSPGSGQRKRLKTSVSVGTELWTENPADVSIMSSHWAFVLDL</sequence>
<dbReference type="EMBL" id="OA883306">
    <property type="protein sequence ID" value="CAD7278559.1"/>
    <property type="molecule type" value="Genomic_DNA"/>
</dbReference>
<dbReference type="EMBL" id="CAJPEX010001269">
    <property type="protein sequence ID" value="CAG0918711.1"/>
    <property type="molecule type" value="Genomic_DNA"/>
</dbReference>
<dbReference type="AlphaFoldDB" id="A0A7R9GF38"/>
<evidence type="ECO:0000313" key="1">
    <source>
        <dbReference type="EMBL" id="CAD7278559.1"/>
    </source>
</evidence>
<organism evidence="1">
    <name type="scientific">Notodromas monacha</name>
    <dbReference type="NCBI Taxonomy" id="399045"/>
    <lineage>
        <taxon>Eukaryota</taxon>
        <taxon>Metazoa</taxon>
        <taxon>Ecdysozoa</taxon>
        <taxon>Arthropoda</taxon>
        <taxon>Crustacea</taxon>
        <taxon>Oligostraca</taxon>
        <taxon>Ostracoda</taxon>
        <taxon>Podocopa</taxon>
        <taxon>Podocopida</taxon>
        <taxon>Cypridocopina</taxon>
        <taxon>Cypridoidea</taxon>
        <taxon>Cyprididae</taxon>
        <taxon>Notodromas</taxon>
    </lineage>
</organism>
<evidence type="ECO:0000313" key="2">
    <source>
        <dbReference type="Proteomes" id="UP000678499"/>
    </source>
</evidence>
<accession>A0A7R9GF38</accession>
<protein>
    <submittedName>
        <fullName evidence="1">Uncharacterized protein</fullName>
    </submittedName>
</protein>
<keyword evidence="2" id="KW-1185">Reference proteome</keyword>
<gene>
    <name evidence="1" type="ORF">NMOB1V02_LOCUS6258</name>
</gene>
<dbReference type="Proteomes" id="UP000678499">
    <property type="component" value="Unassembled WGS sequence"/>
</dbReference>
<reference evidence="1" key="1">
    <citation type="submission" date="2020-11" db="EMBL/GenBank/DDBJ databases">
        <authorList>
            <person name="Tran Van P."/>
        </authorList>
    </citation>
    <scope>NUCLEOTIDE SEQUENCE</scope>
</reference>
<name>A0A7R9GF38_9CRUS</name>